<reference evidence="2" key="1">
    <citation type="submission" date="2021-06" db="EMBL/GenBank/DDBJ databases">
        <authorList>
            <person name="Kallberg Y."/>
            <person name="Tangrot J."/>
            <person name="Rosling A."/>
        </authorList>
    </citation>
    <scope>NUCLEOTIDE SEQUENCE</scope>
    <source>
        <strain evidence="2">87-6 pot B 2015</strain>
    </source>
</reference>
<feature type="region of interest" description="Disordered" evidence="1">
    <location>
        <begin position="29"/>
        <end position="49"/>
    </location>
</feature>
<accession>A0A9N9HNV4</accession>
<comment type="caution">
    <text evidence="2">The sequence shown here is derived from an EMBL/GenBank/DDBJ whole genome shotgun (WGS) entry which is preliminary data.</text>
</comment>
<evidence type="ECO:0000313" key="2">
    <source>
        <dbReference type="EMBL" id="CAG8698593.1"/>
    </source>
</evidence>
<evidence type="ECO:0000256" key="1">
    <source>
        <dbReference type="SAM" id="MobiDB-lite"/>
    </source>
</evidence>
<keyword evidence="3" id="KW-1185">Reference proteome</keyword>
<protein>
    <submittedName>
        <fullName evidence="2">9056_t:CDS:1</fullName>
    </submittedName>
</protein>
<dbReference type="AlphaFoldDB" id="A0A9N9HNV4"/>
<feature type="non-terminal residue" evidence="2">
    <location>
        <position position="1"/>
    </location>
</feature>
<dbReference type="EMBL" id="CAJVPP010008641">
    <property type="protein sequence ID" value="CAG8698593.1"/>
    <property type="molecule type" value="Genomic_DNA"/>
</dbReference>
<proteinExistence type="predicted"/>
<gene>
    <name evidence="2" type="ORF">FMOSSE_LOCUS13711</name>
</gene>
<organism evidence="2 3">
    <name type="scientific">Funneliformis mosseae</name>
    <name type="common">Endomycorrhizal fungus</name>
    <name type="synonym">Glomus mosseae</name>
    <dbReference type="NCBI Taxonomy" id="27381"/>
    <lineage>
        <taxon>Eukaryota</taxon>
        <taxon>Fungi</taxon>
        <taxon>Fungi incertae sedis</taxon>
        <taxon>Mucoromycota</taxon>
        <taxon>Glomeromycotina</taxon>
        <taxon>Glomeromycetes</taxon>
        <taxon>Glomerales</taxon>
        <taxon>Glomeraceae</taxon>
        <taxon>Funneliformis</taxon>
    </lineage>
</organism>
<name>A0A9N9HNV4_FUNMO</name>
<sequence length="66" mass="7571">FAQNTNSENSIRSLTINVKMEKCYKTRGKEQGVLPRPMPSVEMSRSNQDTGRLDFLGRHARSKFLL</sequence>
<evidence type="ECO:0000313" key="3">
    <source>
        <dbReference type="Proteomes" id="UP000789375"/>
    </source>
</evidence>
<dbReference type="Proteomes" id="UP000789375">
    <property type="component" value="Unassembled WGS sequence"/>
</dbReference>